<accession>A0A1Y1VA88</accession>
<dbReference type="Proteomes" id="UP000193719">
    <property type="component" value="Unassembled WGS sequence"/>
</dbReference>
<dbReference type="SUPFAM" id="SSF53474">
    <property type="entry name" value="alpha/beta-Hydrolases"/>
    <property type="match status" value="1"/>
</dbReference>
<dbReference type="AlphaFoldDB" id="A0A1Y1VA88"/>
<dbReference type="PANTHER" id="PTHR10655:SF67">
    <property type="entry name" value="PHOSPHOLIPASE_CARBOXYLESTERASE SUPERFAMILY (AFU_ORTHOLOGUE AFUA_5G09340)"/>
    <property type="match status" value="1"/>
</dbReference>
<evidence type="ECO:0000256" key="1">
    <source>
        <dbReference type="ARBA" id="ARBA00006499"/>
    </source>
</evidence>
<dbReference type="OrthoDB" id="437457at2759"/>
<dbReference type="Pfam" id="PF02230">
    <property type="entry name" value="Abhydrolase_2"/>
    <property type="match status" value="1"/>
</dbReference>
<evidence type="ECO:0000313" key="4">
    <source>
        <dbReference type="Proteomes" id="UP000193719"/>
    </source>
</evidence>
<dbReference type="STRING" id="1754191.A0A1Y1VA88"/>
<reference evidence="3 4" key="1">
    <citation type="submission" date="2016-08" db="EMBL/GenBank/DDBJ databases">
        <title>Genomes of anaerobic fungi encode conserved fungal cellulosomes for biomass hydrolysis.</title>
        <authorList>
            <consortium name="DOE Joint Genome Institute"/>
            <person name="Haitjema C.H."/>
            <person name="Gilmore S.P."/>
            <person name="Henske J.K."/>
            <person name="Solomon K.V."/>
            <person name="De Groot R."/>
            <person name="Kuo A."/>
            <person name="Mondo S.J."/>
            <person name="Salamov A.A."/>
            <person name="Labutti K."/>
            <person name="Zhao Z."/>
            <person name="Chiniquy J."/>
            <person name="Barry K."/>
            <person name="Brewer H.M."/>
            <person name="Purvine S.O."/>
            <person name="Wright A.T."/>
            <person name="Boxma B."/>
            <person name="Van Alen T."/>
            <person name="Hackstein J.H."/>
            <person name="Baker S.E."/>
            <person name="Grigoriev I.V."/>
            <person name="O'Malley M.A."/>
        </authorList>
    </citation>
    <scope>NUCLEOTIDE SEQUENCE [LARGE SCALE GENOMIC DNA]</scope>
    <source>
        <strain evidence="4">finn</strain>
    </source>
</reference>
<sequence>MDINVKEYIKSVNHDPLKSSDFNFCKFKYADSKDKFNNNILVLFHGLGDNPSNFLNFGKKINLPQTAIVALEAPFPIPYFDEGTAWYPSFDNYGELLTSASPYRMQGLLKTRDMVSKFVEELVNRYKYNYRQIFFFGFSQGGTIALDSAIFGAKAAIGGVISISGYLLEEEKRLGIKGCQEKWNTINKSVPIFITQGSADETISVREAQDNAQFIKSLCGEFNHKIIPGKNHNMVSSQVETRAIMEFISKFLNIRNVKLESMSNLYELSK</sequence>
<dbReference type="Gene3D" id="3.40.50.1820">
    <property type="entry name" value="alpha/beta hydrolase"/>
    <property type="match status" value="1"/>
</dbReference>
<name>A0A1Y1VA88_9FUNG</name>
<dbReference type="GO" id="GO:0052689">
    <property type="term" value="F:carboxylic ester hydrolase activity"/>
    <property type="evidence" value="ECO:0007669"/>
    <property type="project" value="TreeGrafter"/>
</dbReference>
<evidence type="ECO:0000259" key="2">
    <source>
        <dbReference type="Pfam" id="PF02230"/>
    </source>
</evidence>
<protein>
    <submittedName>
        <fullName evidence="3">Alpha/beta-hydrolase</fullName>
    </submittedName>
</protein>
<dbReference type="InterPro" id="IPR003140">
    <property type="entry name" value="PLipase/COase/thioEstase"/>
</dbReference>
<evidence type="ECO:0000313" key="3">
    <source>
        <dbReference type="EMBL" id="ORX51077.1"/>
    </source>
</evidence>
<dbReference type="PANTHER" id="PTHR10655">
    <property type="entry name" value="LYSOPHOSPHOLIPASE-RELATED"/>
    <property type="match status" value="1"/>
</dbReference>
<proteinExistence type="inferred from homology"/>
<dbReference type="InterPro" id="IPR029058">
    <property type="entry name" value="AB_hydrolase_fold"/>
</dbReference>
<feature type="domain" description="Phospholipase/carboxylesterase/thioesterase" evidence="2">
    <location>
        <begin position="32"/>
        <end position="250"/>
    </location>
</feature>
<dbReference type="EMBL" id="MCFH01000019">
    <property type="protein sequence ID" value="ORX51077.1"/>
    <property type="molecule type" value="Genomic_DNA"/>
</dbReference>
<comment type="caution">
    <text evidence="3">The sequence shown here is derived from an EMBL/GenBank/DDBJ whole genome shotgun (WGS) entry which is preliminary data.</text>
</comment>
<gene>
    <name evidence="3" type="ORF">BCR36DRAFT_351591</name>
</gene>
<dbReference type="GO" id="GO:0008474">
    <property type="term" value="F:palmitoyl-(protein) hydrolase activity"/>
    <property type="evidence" value="ECO:0007669"/>
    <property type="project" value="TreeGrafter"/>
</dbReference>
<dbReference type="InterPro" id="IPR050565">
    <property type="entry name" value="LYPA1-2/EST-like"/>
</dbReference>
<organism evidence="3 4">
    <name type="scientific">Piromyces finnis</name>
    <dbReference type="NCBI Taxonomy" id="1754191"/>
    <lineage>
        <taxon>Eukaryota</taxon>
        <taxon>Fungi</taxon>
        <taxon>Fungi incertae sedis</taxon>
        <taxon>Chytridiomycota</taxon>
        <taxon>Chytridiomycota incertae sedis</taxon>
        <taxon>Neocallimastigomycetes</taxon>
        <taxon>Neocallimastigales</taxon>
        <taxon>Neocallimastigaceae</taxon>
        <taxon>Piromyces</taxon>
    </lineage>
</organism>
<dbReference type="GO" id="GO:0005737">
    <property type="term" value="C:cytoplasm"/>
    <property type="evidence" value="ECO:0007669"/>
    <property type="project" value="TreeGrafter"/>
</dbReference>
<comment type="similarity">
    <text evidence="1">Belongs to the AB hydrolase superfamily. AB hydrolase 2 family.</text>
</comment>
<keyword evidence="4" id="KW-1185">Reference proteome</keyword>
<reference evidence="3 4" key="2">
    <citation type="submission" date="2016-08" db="EMBL/GenBank/DDBJ databases">
        <title>Pervasive Adenine N6-methylation of Active Genes in Fungi.</title>
        <authorList>
            <consortium name="DOE Joint Genome Institute"/>
            <person name="Mondo S.J."/>
            <person name="Dannebaum R.O."/>
            <person name="Kuo R.C."/>
            <person name="Labutti K."/>
            <person name="Haridas S."/>
            <person name="Kuo A."/>
            <person name="Salamov A."/>
            <person name="Ahrendt S.R."/>
            <person name="Lipzen A."/>
            <person name="Sullivan W."/>
            <person name="Andreopoulos W.B."/>
            <person name="Clum A."/>
            <person name="Lindquist E."/>
            <person name="Daum C."/>
            <person name="Ramamoorthy G.K."/>
            <person name="Gryganskyi A."/>
            <person name="Culley D."/>
            <person name="Magnuson J.K."/>
            <person name="James T.Y."/>
            <person name="O'Malley M.A."/>
            <person name="Stajich J.E."/>
            <person name="Spatafora J.W."/>
            <person name="Visel A."/>
            <person name="Grigoriev I.V."/>
        </authorList>
    </citation>
    <scope>NUCLEOTIDE SEQUENCE [LARGE SCALE GENOMIC DNA]</scope>
    <source>
        <strain evidence="4">finn</strain>
    </source>
</reference>
<keyword evidence="3" id="KW-0378">Hydrolase</keyword>